<evidence type="ECO:0000313" key="4">
    <source>
        <dbReference type="Proteomes" id="UP000824090"/>
    </source>
</evidence>
<dbReference type="Proteomes" id="UP000824090">
    <property type="component" value="Unassembled WGS sequence"/>
</dbReference>
<dbReference type="GO" id="GO:0008289">
    <property type="term" value="F:lipid binding"/>
    <property type="evidence" value="ECO:0007669"/>
    <property type="project" value="UniProtKB-KW"/>
</dbReference>
<dbReference type="Gene3D" id="3.30.1180.10">
    <property type="match status" value="1"/>
</dbReference>
<reference evidence="3" key="2">
    <citation type="journal article" date="2021" name="PeerJ">
        <title>Extensive microbial diversity within the chicken gut microbiome revealed by metagenomics and culture.</title>
        <authorList>
            <person name="Gilroy R."/>
            <person name="Ravi A."/>
            <person name="Getino M."/>
            <person name="Pursley I."/>
            <person name="Horton D.L."/>
            <person name="Alikhan N.F."/>
            <person name="Baker D."/>
            <person name="Gharbi K."/>
            <person name="Hall N."/>
            <person name="Watson M."/>
            <person name="Adriaenssens E.M."/>
            <person name="Foster-Nyarko E."/>
            <person name="Jarju S."/>
            <person name="Secka A."/>
            <person name="Antonio M."/>
            <person name="Oren A."/>
            <person name="Chaudhuri R.R."/>
            <person name="La Ragione R."/>
            <person name="Hildebrand F."/>
            <person name="Pallen M.J."/>
        </authorList>
    </citation>
    <scope>NUCLEOTIDE SEQUENCE</scope>
    <source>
        <strain evidence="3">ChiHcec3-6078</strain>
    </source>
</reference>
<dbReference type="PANTHER" id="PTHR33434:SF3">
    <property type="entry name" value="DEGV DOMAIN-CONTAINING PROTEIN YITS"/>
    <property type="match status" value="1"/>
</dbReference>
<proteinExistence type="predicted"/>
<reference evidence="3" key="1">
    <citation type="submission" date="2020-10" db="EMBL/GenBank/DDBJ databases">
        <authorList>
            <person name="Gilroy R."/>
        </authorList>
    </citation>
    <scope>NUCLEOTIDE SEQUENCE</scope>
    <source>
        <strain evidence="3">ChiHcec3-6078</strain>
    </source>
</reference>
<keyword evidence="2" id="KW-0446">Lipid-binding</keyword>
<dbReference type="InterPro" id="IPR003797">
    <property type="entry name" value="DegV"/>
</dbReference>
<dbReference type="AlphaFoldDB" id="A0A9D1I0M7"/>
<protein>
    <submittedName>
        <fullName evidence="3">DegV family protein</fullName>
    </submittedName>
</protein>
<organism evidence="3 4">
    <name type="scientific">Candidatus Allocopromorpha excrementigallinarum</name>
    <dbReference type="NCBI Taxonomy" id="2840742"/>
    <lineage>
        <taxon>Bacteria</taxon>
        <taxon>Bacillati</taxon>
        <taxon>Bacillota</taxon>
        <taxon>Clostridia</taxon>
        <taxon>Eubacteriales</taxon>
        <taxon>Eubacteriaceae</taxon>
        <taxon>Eubacteriaceae incertae sedis</taxon>
        <taxon>Candidatus Allocopromorpha</taxon>
    </lineage>
</organism>
<evidence type="ECO:0000256" key="2">
    <source>
        <dbReference type="ARBA" id="ARBA00023121"/>
    </source>
</evidence>
<accession>A0A9D1I0M7</accession>
<dbReference type="NCBIfam" id="TIGR00762">
    <property type="entry name" value="DegV"/>
    <property type="match status" value="1"/>
</dbReference>
<dbReference type="EMBL" id="DVMP01000105">
    <property type="protein sequence ID" value="HIU25984.1"/>
    <property type="molecule type" value="Genomic_DNA"/>
</dbReference>
<evidence type="ECO:0000313" key="3">
    <source>
        <dbReference type="EMBL" id="HIU25984.1"/>
    </source>
</evidence>
<dbReference type="PROSITE" id="PS51482">
    <property type="entry name" value="DEGV"/>
    <property type="match status" value="1"/>
</dbReference>
<gene>
    <name evidence="3" type="ORF">IAC50_05770</name>
</gene>
<dbReference type="PANTHER" id="PTHR33434">
    <property type="entry name" value="DEGV DOMAIN-CONTAINING PROTEIN DR_1986-RELATED"/>
    <property type="match status" value="1"/>
</dbReference>
<dbReference type="Gene3D" id="3.40.50.10170">
    <property type="match status" value="1"/>
</dbReference>
<dbReference type="InterPro" id="IPR050270">
    <property type="entry name" value="DegV_domain_contain"/>
</dbReference>
<evidence type="ECO:0000256" key="1">
    <source>
        <dbReference type="ARBA" id="ARBA00003238"/>
    </source>
</evidence>
<dbReference type="Pfam" id="PF02645">
    <property type="entry name" value="DegV"/>
    <property type="match status" value="1"/>
</dbReference>
<name>A0A9D1I0M7_9FIRM</name>
<dbReference type="InterPro" id="IPR043168">
    <property type="entry name" value="DegV_C"/>
</dbReference>
<comment type="function">
    <text evidence="1">May bind long-chain fatty acids, such as palmitate, and may play a role in lipid transport or fatty acid metabolism.</text>
</comment>
<sequence length="295" mass="32401">MRKVKIITDSCADLNGEQLKRYDIDYVRMSTVEEGKEAPALLTWSAEEAHELYEAIRKGRRITTAQVAMEEFFSVFERYLKEGFDIVYIACSSRQPGSVSTGHVAAQRLLRKYPEAMIYCIDSLNASIGEGMLAMDAAKLAAEGTDADSINSHITGIRNNVREFATAHTLEYLKRAGRVSASSAFMGNLMGVKPIITVDAGGAQVACGKVKGRRNALREIVLRLRESMTDTKNQTVYVAHADCRKEEVDEVVRLVEEEIDCGDVSVGYIGPIVGASTGPDTIGVWAYGRTVDFRG</sequence>
<comment type="caution">
    <text evidence="3">The sequence shown here is derived from an EMBL/GenBank/DDBJ whole genome shotgun (WGS) entry which is preliminary data.</text>
</comment>
<dbReference type="SUPFAM" id="SSF82549">
    <property type="entry name" value="DAK1/DegV-like"/>
    <property type="match status" value="1"/>
</dbReference>